<dbReference type="GO" id="GO:0019693">
    <property type="term" value="P:ribose phosphate metabolic process"/>
    <property type="evidence" value="ECO:0007669"/>
    <property type="project" value="TreeGrafter"/>
</dbReference>
<dbReference type="NCBIfam" id="NF001938">
    <property type="entry name" value="PRK00714.1-5"/>
    <property type="match status" value="1"/>
</dbReference>
<dbReference type="InterPro" id="IPR022927">
    <property type="entry name" value="RppH"/>
</dbReference>
<dbReference type="PROSITE" id="PS51462">
    <property type="entry name" value="NUDIX"/>
    <property type="match status" value="1"/>
</dbReference>
<sequence>MTNPDHAALPYRPNVGAVLFNRDGLVLVARRADLPNAEGRAGVWQLPQGGIDEGEDPRVAVLRELREEIGTDRAEIIAEHPDWLSYDLPPELIGRALGGRYRGQRQRWFALRFLGEESDIRLDLDPHPEFDAWKWLPIDELPLQEVGFKRATYAILAVAFAPYARPAGS</sequence>
<dbReference type="InterPro" id="IPR020084">
    <property type="entry name" value="NUDIX_hydrolase_CS"/>
</dbReference>
<comment type="cofactor">
    <cofactor evidence="1">
        <name>Mn(2+)</name>
        <dbReference type="ChEBI" id="CHEBI:29035"/>
    </cofactor>
</comment>
<dbReference type="InterPro" id="IPR015797">
    <property type="entry name" value="NUDIX_hydrolase-like_dom_sf"/>
</dbReference>
<gene>
    <name evidence="4" type="primary">rppH</name>
    <name evidence="4" type="synonym">nudH</name>
    <name evidence="6" type="ORF">FE263_01885</name>
</gene>
<keyword evidence="7" id="KW-1185">Reference proteome</keyword>
<dbReference type="PROSITE" id="PS00893">
    <property type="entry name" value="NUDIX_BOX"/>
    <property type="match status" value="1"/>
</dbReference>
<dbReference type="GO" id="GO:0034432">
    <property type="term" value="F:bis(5'-adenosyl)-pentaphosphatase activity"/>
    <property type="evidence" value="ECO:0007669"/>
    <property type="project" value="TreeGrafter"/>
</dbReference>
<evidence type="ECO:0000256" key="2">
    <source>
        <dbReference type="ARBA" id="ARBA00001946"/>
    </source>
</evidence>
<evidence type="ECO:0000313" key="6">
    <source>
        <dbReference type="EMBL" id="TLU73996.1"/>
    </source>
</evidence>
<feature type="short sequence motif" description="Nudix box" evidence="4">
    <location>
        <begin position="49"/>
        <end position="70"/>
    </location>
</feature>
<dbReference type="Pfam" id="PF00293">
    <property type="entry name" value="NUDIX"/>
    <property type="match status" value="1"/>
</dbReference>
<comment type="caution">
    <text evidence="6">The sequence shown here is derived from an EMBL/GenBank/DDBJ whole genome shotgun (WGS) entry which is preliminary data.</text>
</comment>
<dbReference type="PRINTS" id="PR00502">
    <property type="entry name" value="NUDIXFAMILY"/>
</dbReference>
<dbReference type="GO" id="GO:0008893">
    <property type="term" value="F:guanosine-3',5'-bis(diphosphate) 3'-diphosphatase activity"/>
    <property type="evidence" value="ECO:0007669"/>
    <property type="project" value="TreeGrafter"/>
</dbReference>
<dbReference type="EC" id="3.6.1.-" evidence="4"/>
<dbReference type="OrthoDB" id="9816040at2"/>
<evidence type="ECO:0000256" key="4">
    <source>
        <dbReference type="HAMAP-Rule" id="MF_00298"/>
    </source>
</evidence>
<comment type="similarity">
    <text evidence="4">Belongs to the Nudix hydrolase family. RppH subfamily.</text>
</comment>
<dbReference type="AlphaFoldDB" id="A0A5R9JF10"/>
<dbReference type="NCBIfam" id="NF001936">
    <property type="entry name" value="PRK00714.1-3"/>
    <property type="match status" value="1"/>
</dbReference>
<keyword evidence="3 4" id="KW-0378">Hydrolase</keyword>
<dbReference type="CDD" id="cd03671">
    <property type="entry name" value="NUDIX_Ap4A_hydrolase_plant_like"/>
    <property type="match status" value="1"/>
</dbReference>
<dbReference type="HAMAP" id="MF_00298">
    <property type="entry name" value="Nudix_RppH"/>
    <property type="match status" value="1"/>
</dbReference>
<dbReference type="InterPro" id="IPR020476">
    <property type="entry name" value="Nudix_hydrolase"/>
</dbReference>
<dbReference type="RefSeq" id="WP_138324249.1">
    <property type="nucleotide sequence ID" value="NZ_VCDI01000001.1"/>
</dbReference>
<comment type="cofactor">
    <cofactor evidence="4">
        <name>a divalent metal cation</name>
        <dbReference type="ChEBI" id="CHEBI:60240"/>
    </cofactor>
</comment>
<dbReference type="Proteomes" id="UP000305654">
    <property type="component" value="Unassembled WGS sequence"/>
</dbReference>
<accession>A0A5R9JF10</accession>
<evidence type="ECO:0000259" key="5">
    <source>
        <dbReference type="PROSITE" id="PS51462"/>
    </source>
</evidence>
<proteinExistence type="inferred from homology"/>
<protein>
    <recommendedName>
        <fullName evidence="4">RNA pyrophosphohydrolase</fullName>
        <ecNumber evidence="4">3.6.1.-</ecNumber>
    </recommendedName>
    <alternativeName>
        <fullName evidence="4">(Di)nucleoside polyphosphate hydrolase</fullName>
    </alternativeName>
</protein>
<dbReference type="PANTHER" id="PTHR11839">
    <property type="entry name" value="UDP/ADP-SUGAR PYROPHOSPHATASE"/>
    <property type="match status" value="1"/>
</dbReference>
<dbReference type="EMBL" id="VCDI01000001">
    <property type="protein sequence ID" value="TLU73996.1"/>
    <property type="molecule type" value="Genomic_DNA"/>
</dbReference>
<comment type="function">
    <text evidence="4">Accelerates the degradation of transcripts by removing pyrophosphate from the 5'-end of triphosphorylated RNA, leading to a more labile monophosphorylated state that can stimulate subsequent ribonuclease cleavage.</text>
</comment>
<dbReference type="SUPFAM" id="SSF55811">
    <property type="entry name" value="Nudix"/>
    <property type="match status" value="1"/>
</dbReference>
<name>A0A5R9JF10_9PROT</name>
<comment type="cofactor">
    <cofactor evidence="2">
        <name>Mg(2+)</name>
        <dbReference type="ChEBI" id="CHEBI:18420"/>
    </cofactor>
</comment>
<evidence type="ECO:0000256" key="1">
    <source>
        <dbReference type="ARBA" id="ARBA00001936"/>
    </source>
</evidence>
<dbReference type="Gene3D" id="3.90.79.10">
    <property type="entry name" value="Nucleoside Triphosphate Pyrophosphohydrolase"/>
    <property type="match status" value="1"/>
</dbReference>
<dbReference type="PANTHER" id="PTHR11839:SF22">
    <property type="entry name" value="NUDIX HYDROLASE 26, CHLOROPLASTIC"/>
    <property type="match status" value="1"/>
</dbReference>
<evidence type="ECO:0000313" key="7">
    <source>
        <dbReference type="Proteomes" id="UP000305654"/>
    </source>
</evidence>
<feature type="domain" description="Nudix hydrolase" evidence="5">
    <location>
        <begin position="10"/>
        <end position="158"/>
    </location>
</feature>
<organism evidence="6 7">
    <name type="scientific">Lichenicoccus roseus</name>
    <dbReference type="NCBI Taxonomy" id="2683649"/>
    <lineage>
        <taxon>Bacteria</taxon>
        <taxon>Pseudomonadati</taxon>
        <taxon>Pseudomonadota</taxon>
        <taxon>Alphaproteobacteria</taxon>
        <taxon>Acetobacterales</taxon>
        <taxon>Acetobacteraceae</taxon>
        <taxon>Lichenicoccus</taxon>
    </lineage>
</organism>
<dbReference type="GO" id="GO:0006753">
    <property type="term" value="P:nucleoside phosphate metabolic process"/>
    <property type="evidence" value="ECO:0007669"/>
    <property type="project" value="TreeGrafter"/>
</dbReference>
<reference evidence="6 7" key="1">
    <citation type="submission" date="2019-05" db="EMBL/GenBank/DDBJ databases">
        <authorList>
            <person name="Pankratov T."/>
            <person name="Grouzdev D."/>
        </authorList>
    </citation>
    <scope>NUCLEOTIDE SEQUENCE [LARGE SCALE GENOMIC DNA]</scope>
    <source>
        <strain evidence="6 7">KEBCLARHB70R</strain>
    </source>
</reference>
<dbReference type="InterPro" id="IPR000086">
    <property type="entry name" value="NUDIX_hydrolase_dom"/>
</dbReference>
<evidence type="ECO:0000256" key="3">
    <source>
        <dbReference type="ARBA" id="ARBA00022801"/>
    </source>
</evidence>